<evidence type="ECO:0000256" key="5">
    <source>
        <dbReference type="ARBA" id="ARBA00022833"/>
    </source>
</evidence>
<dbReference type="EMBL" id="JBDJNQ010000002">
    <property type="protein sequence ID" value="MEN5376987.1"/>
    <property type="molecule type" value="Genomic_DNA"/>
</dbReference>
<evidence type="ECO:0000256" key="2">
    <source>
        <dbReference type="ARBA" id="ARBA00007749"/>
    </source>
</evidence>
<name>A0ABV0BUE1_9SPHI</name>
<accession>A0ABV0BUE1</accession>
<dbReference type="Proteomes" id="UP001409291">
    <property type="component" value="Unassembled WGS sequence"/>
</dbReference>
<keyword evidence="5" id="KW-0862">Zinc</keyword>
<gene>
    <name evidence="7" type="ORF">ABE541_06920</name>
</gene>
<feature type="domain" description="Metallo-beta-lactamase" evidence="6">
    <location>
        <begin position="40"/>
        <end position="236"/>
    </location>
</feature>
<dbReference type="Pfam" id="PF00753">
    <property type="entry name" value="Lactamase_B"/>
    <property type="match status" value="1"/>
</dbReference>
<proteinExistence type="inferred from homology"/>
<comment type="cofactor">
    <cofactor evidence="1">
        <name>Zn(2+)</name>
        <dbReference type="ChEBI" id="CHEBI:29105"/>
    </cofactor>
</comment>
<keyword evidence="4" id="KW-0378">Hydrolase</keyword>
<evidence type="ECO:0000256" key="1">
    <source>
        <dbReference type="ARBA" id="ARBA00001947"/>
    </source>
</evidence>
<dbReference type="RefSeq" id="WP_132841172.1">
    <property type="nucleotide sequence ID" value="NZ_JBDJLH010000003.1"/>
</dbReference>
<keyword evidence="8" id="KW-1185">Reference proteome</keyword>
<dbReference type="PANTHER" id="PTHR42978">
    <property type="entry name" value="QUORUM-QUENCHING LACTONASE YTNP-RELATED-RELATED"/>
    <property type="match status" value="1"/>
</dbReference>
<reference evidence="7 8" key="1">
    <citation type="submission" date="2024-04" db="EMBL/GenBank/DDBJ databases">
        <title>WGS of bacteria from Torrens River.</title>
        <authorList>
            <person name="Wyrsch E.R."/>
            <person name="Drigo B."/>
        </authorList>
    </citation>
    <scope>NUCLEOTIDE SEQUENCE [LARGE SCALE GENOMIC DNA]</scope>
    <source>
        <strain evidence="7 8">TWI391</strain>
    </source>
</reference>
<protein>
    <submittedName>
        <fullName evidence="7">MBL fold metallo-hydrolase</fullName>
    </submittedName>
</protein>
<evidence type="ECO:0000256" key="4">
    <source>
        <dbReference type="ARBA" id="ARBA00022801"/>
    </source>
</evidence>
<evidence type="ECO:0000313" key="8">
    <source>
        <dbReference type="Proteomes" id="UP001409291"/>
    </source>
</evidence>
<dbReference type="InterPro" id="IPR051013">
    <property type="entry name" value="MBL_superfamily_lactonases"/>
</dbReference>
<evidence type="ECO:0000259" key="6">
    <source>
        <dbReference type="SMART" id="SM00849"/>
    </source>
</evidence>
<dbReference type="PANTHER" id="PTHR42978:SF2">
    <property type="entry name" value="102 KBASES UNSTABLE REGION: FROM 1 TO 119443"/>
    <property type="match status" value="1"/>
</dbReference>
<evidence type="ECO:0000256" key="3">
    <source>
        <dbReference type="ARBA" id="ARBA00022723"/>
    </source>
</evidence>
<dbReference type="InterPro" id="IPR036866">
    <property type="entry name" value="RibonucZ/Hydroxyglut_hydro"/>
</dbReference>
<organism evidence="7 8">
    <name type="scientific">Sphingobacterium kitahiroshimense</name>
    <dbReference type="NCBI Taxonomy" id="470446"/>
    <lineage>
        <taxon>Bacteria</taxon>
        <taxon>Pseudomonadati</taxon>
        <taxon>Bacteroidota</taxon>
        <taxon>Sphingobacteriia</taxon>
        <taxon>Sphingobacteriales</taxon>
        <taxon>Sphingobacteriaceae</taxon>
        <taxon>Sphingobacterium</taxon>
    </lineage>
</organism>
<dbReference type="InterPro" id="IPR001279">
    <property type="entry name" value="Metallo-B-lactamas"/>
</dbReference>
<comment type="caution">
    <text evidence="7">The sequence shown here is derived from an EMBL/GenBank/DDBJ whole genome shotgun (WGS) entry which is preliminary data.</text>
</comment>
<evidence type="ECO:0000313" key="7">
    <source>
        <dbReference type="EMBL" id="MEN5376987.1"/>
    </source>
</evidence>
<dbReference type="SMART" id="SM00849">
    <property type="entry name" value="Lactamase_B"/>
    <property type="match status" value="1"/>
</dbReference>
<comment type="similarity">
    <text evidence="2">Belongs to the metallo-beta-lactamase superfamily.</text>
</comment>
<sequence length="259" mass="29353">MLQAYSLFEGSFSVDVSKKFIPFDPAVDSKNDRPVSMFIQVHPFLIETTNGLVLCDTGLGLTNSEGKLLLYENIEKLGYSPKDVKYVLMSHLHKDHAGGMVSFTDQVGRIAFPEAEYIVQRGEWEDAYSGINSSYRTEIFDVVQRSGNLNLVEGDGKVNEEVEYCLSGGHTQHHQTFHINNGKDHYFFGGDVLPEPEMIFKNHSAKYDYDGHLSKKLRQEYWENGAPNDWIYLFYHATSIAIGKPTMQFDGSFTVIEAK</sequence>
<dbReference type="Gene3D" id="3.60.15.10">
    <property type="entry name" value="Ribonuclease Z/Hydroxyacylglutathione hydrolase-like"/>
    <property type="match status" value="1"/>
</dbReference>
<keyword evidence="3" id="KW-0479">Metal-binding</keyword>
<dbReference type="SUPFAM" id="SSF56281">
    <property type="entry name" value="Metallo-hydrolase/oxidoreductase"/>
    <property type="match status" value="1"/>
</dbReference>